<dbReference type="RefSeq" id="WP_145444228.1">
    <property type="nucleotide sequence ID" value="NZ_CP036280.1"/>
</dbReference>
<keyword evidence="8 16" id="KW-0378">Hydrolase</keyword>
<comment type="similarity">
    <text evidence="3">Belongs to the HAD-like hydrolase superfamily. SerB family.</text>
</comment>
<dbReference type="PRINTS" id="PR00119">
    <property type="entry name" value="CATATPASE"/>
</dbReference>
<dbReference type="PANTHER" id="PTHR43344:SF2">
    <property type="entry name" value="PHOSPHOSERINE PHOSPHATASE"/>
    <property type="match status" value="1"/>
</dbReference>
<evidence type="ECO:0000256" key="1">
    <source>
        <dbReference type="ARBA" id="ARBA00001946"/>
    </source>
</evidence>
<accession>A0A518BTC5</accession>
<dbReference type="Pfam" id="PF21086">
    <property type="entry name" value="ACT_PSP_2"/>
    <property type="match status" value="1"/>
</dbReference>
<evidence type="ECO:0000256" key="6">
    <source>
        <dbReference type="ARBA" id="ARBA00022605"/>
    </source>
</evidence>
<protein>
    <recommendedName>
        <fullName evidence="5">Phosphoserine phosphatase</fullName>
        <ecNumber evidence="4">3.1.3.3</ecNumber>
    </recommendedName>
    <alternativeName>
        <fullName evidence="11">O-phosphoserine phosphohydrolase</fullName>
    </alternativeName>
</protein>
<dbReference type="NCBIfam" id="TIGR01488">
    <property type="entry name" value="HAD-SF-IB"/>
    <property type="match status" value="1"/>
</dbReference>
<dbReference type="GO" id="GO:0005737">
    <property type="term" value="C:cytoplasm"/>
    <property type="evidence" value="ECO:0007669"/>
    <property type="project" value="TreeGrafter"/>
</dbReference>
<dbReference type="EC" id="3.1.3.3" evidence="4"/>
<sequence>MLYILHITGPDGPGITRRVMSALGGVPILDLNQSVIHQSVLLAMVVRVPDRGVIESVWSACDELGMTLTTSVLSESDYEAWRVAEGRPRYILTLIARTLTAERVRVVAEALADRGLNIEVITRLSGRPAIDNGRAAADSNGVASVEMAVRGELADAQDLKSAFLEISREHGIDVAWQVDDAFRRVRRLVAFDMDSTLIQHEVIDELAIEAGVGDRVAAVTESAMRGELDFEASLRQRVALLAGLSEEALWAVGERLNLTEGAETLVRNLKYLGYKTAILSGGFTYFGHMLQERLGIDYVAANQLEIIGGKLTGKVVGSVVDAQRKAERLEEIAGEEGIRLEQTIAVGDGANDLPMLSRAGLGIAFHAKPVVQASADQKITELGLDAILYLIGMKDSERVEDAGD</sequence>
<evidence type="ECO:0000313" key="16">
    <source>
        <dbReference type="EMBL" id="QDU70224.1"/>
    </source>
</evidence>
<feature type="active site" description="Proton donor" evidence="14">
    <location>
        <position position="194"/>
    </location>
</feature>
<feature type="active site" description="Nucleophile" evidence="14">
    <location>
        <position position="192"/>
    </location>
</feature>
<dbReference type="SFLD" id="SFLDS00003">
    <property type="entry name" value="Haloacid_Dehalogenase"/>
    <property type="match status" value="1"/>
</dbReference>
<gene>
    <name evidence="16" type="primary">serB</name>
    <name evidence="16" type="ORF">Pan265_00460</name>
</gene>
<dbReference type="InterPro" id="IPR049148">
    <property type="entry name" value="PSP_ACT"/>
</dbReference>
<dbReference type="SFLD" id="SFLDF00029">
    <property type="entry name" value="phosphoserine_phosphatase"/>
    <property type="match status" value="1"/>
</dbReference>
<evidence type="ECO:0000256" key="4">
    <source>
        <dbReference type="ARBA" id="ARBA00012640"/>
    </source>
</evidence>
<dbReference type="SFLD" id="SFLDG01137">
    <property type="entry name" value="C1.6.1:_Phosphoserine_Phosphat"/>
    <property type="match status" value="1"/>
</dbReference>
<dbReference type="SUPFAM" id="SSF56784">
    <property type="entry name" value="HAD-like"/>
    <property type="match status" value="1"/>
</dbReference>
<dbReference type="Gene3D" id="1.10.150.210">
    <property type="entry name" value="Phosphoserine phosphatase, domain 2"/>
    <property type="match status" value="1"/>
</dbReference>
<proteinExistence type="inferred from homology"/>
<dbReference type="SFLD" id="SFLDG01136">
    <property type="entry name" value="C1.6:_Phosphoserine_Phosphatas"/>
    <property type="match status" value="1"/>
</dbReference>
<dbReference type="SUPFAM" id="SSF55021">
    <property type="entry name" value="ACT-like"/>
    <property type="match status" value="1"/>
</dbReference>
<evidence type="ECO:0000259" key="15">
    <source>
        <dbReference type="Pfam" id="PF21086"/>
    </source>
</evidence>
<evidence type="ECO:0000256" key="14">
    <source>
        <dbReference type="PIRSR" id="PIRSR604469-1"/>
    </source>
</evidence>
<evidence type="ECO:0000256" key="5">
    <source>
        <dbReference type="ARBA" id="ARBA00015196"/>
    </source>
</evidence>
<organism evidence="16 17">
    <name type="scientific">Mucisphaera calidilacus</name>
    <dbReference type="NCBI Taxonomy" id="2527982"/>
    <lineage>
        <taxon>Bacteria</taxon>
        <taxon>Pseudomonadati</taxon>
        <taxon>Planctomycetota</taxon>
        <taxon>Phycisphaerae</taxon>
        <taxon>Phycisphaerales</taxon>
        <taxon>Phycisphaeraceae</taxon>
        <taxon>Mucisphaera</taxon>
    </lineage>
</organism>
<evidence type="ECO:0000256" key="13">
    <source>
        <dbReference type="ARBA" id="ARBA00048523"/>
    </source>
</evidence>
<dbReference type="GO" id="GO:0006564">
    <property type="term" value="P:L-serine biosynthetic process"/>
    <property type="evidence" value="ECO:0007669"/>
    <property type="project" value="UniProtKB-KW"/>
</dbReference>
<dbReference type="PANTHER" id="PTHR43344">
    <property type="entry name" value="PHOSPHOSERINE PHOSPHATASE"/>
    <property type="match status" value="1"/>
</dbReference>
<dbReference type="Proteomes" id="UP000320386">
    <property type="component" value="Chromosome"/>
</dbReference>
<evidence type="ECO:0000256" key="8">
    <source>
        <dbReference type="ARBA" id="ARBA00022801"/>
    </source>
</evidence>
<dbReference type="GO" id="GO:0036424">
    <property type="term" value="F:L-phosphoserine phosphatase activity"/>
    <property type="evidence" value="ECO:0007669"/>
    <property type="project" value="InterPro"/>
</dbReference>
<evidence type="ECO:0000256" key="10">
    <source>
        <dbReference type="ARBA" id="ARBA00023299"/>
    </source>
</evidence>
<dbReference type="InterPro" id="IPR036412">
    <property type="entry name" value="HAD-like_sf"/>
</dbReference>
<dbReference type="AlphaFoldDB" id="A0A518BTC5"/>
<evidence type="ECO:0000256" key="11">
    <source>
        <dbReference type="ARBA" id="ARBA00031693"/>
    </source>
</evidence>
<dbReference type="Pfam" id="PF12710">
    <property type="entry name" value="HAD"/>
    <property type="match status" value="1"/>
</dbReference>
<evidence type="ECO:0000256" key="3">
    <source>
        <dbReference type="ARBA" id="ARBA00009184"/>
    </source>
</evidence>
<reference evidence="16 17" key="1">
    <citation type="submission" date="2019-02" db="EMBL/GenBank/DDBJ databases">
        <title>Deep-cultivation of Planctomycetes and their phenomic and genomic characterization uncovers novel biology.</title>
        <authorList>
            <person name="Wiegand S."/>
            <person name="Jogler M."/>
            <person name="Boedeker C."/>
            <person name="Pinto D."/>
            <person name="Vollmers J."/>
            <person name="Rivas-Marin E."/>
            <person name="Kohn T."/>
            <person name="Peeters S.H."/>
            <person name="Heuer A."/>
            <person name="Rast P."/>
            <person name="Oberbeckmann S."/>
            <person name="Bunk B."/>
            <person name="Jeske O."/>
            <person name="Meyerdierks A."/>
            <person name="Storesund J.E."/>
            <person name="Kallscheuer N."/>
            <person name="Luecker S."/>
            <person name="Lage O.M."/>
            <person name="Pohl T."/>
            <person name="Merkel B.J."/>
            <person name="Hornburger P."/>
            <person name="Mueller R.-W."/>
            <person name="Bruemmer F."/>
            <person name="Labrenz M."/>
            <person name="Spormann A.M."/>
            <person name="Op den Camp H."/>
            <person name="Overmann J."/>
            <person name="Amann R."/>
            <person name="Jetten M.S.M."/>
            <person name="Mascher T."/>
            <person name="Medema M.H."/>
            <person name="Devos D.P."/>
            <person name="Kaster A.-K."/>
            <person name="Ovreas L."/>
            <person name="Rohde M."/>
            <person name="Galperin M.Y."/>
            <person name="Jogler C."/>
        </authorList>
    </citation>
    <scope>NUCLEOTIDE SEQUENCE [LARGE SCALE GENOMIC DNA]</scope>
    <source>
        <strain evidence="16 17">Pan265</strain>
    </source>
</reference>
<comment type="catalytic activity">
    <reaction evidence="13">
        <text>O-phospho-D-serine + H2O = D-serine + phosphate</text>
        <dbReference type="Rhea" id="RHEA:24873"/>
        <dbReference type="ChEBI" id="CHEBI:15377"/>
        <dbReference type="ChEBI" id="CHEBI:35247"/>
        <dbReference type="ChEBI" id="CHEBI:43474"/>
        <dbReference type="ChEBI" id="CHEBI:58680"/>
        <dbReference type="EC" id="3.1.3.3"/>
    </reaction>
</comment>
<name>A0A518BTC5_9BACT</name>
<evidence type="ECO:0000256" key="12">
    <source>
        <dbReference type="ARBA" id="ARBA00048138"/>
    </source>
</evidence>
<dbReference type="NCBIfam" id="TIGR00338">
    <property type="entry name" value="serB"/>
    <property type="match status" value="1"/>
</dbReference>
<feature type="domain" description="Phosphoserine phosphatase ACT" evidence="15">
    <location>
        <begin position="93"/>
        <end position="176"/>
    </location>
</feature>
<comment type="cofactor">
    <cofactor evidence="1">
        <name>Mg(2+)</name>
        <dbReference type="ChEBI" id="CHEBI:18420"/>
    </cofactor>
</comment>
<evidence type="ECO:0000313" key="17">
    <source>
        <dbReference type="Proteomes" id="UP000320386"/>
    </source>
</evidence>
<dbReference type="Pfam" id="PF13740">
    <property type="entry name" value="ACT_6"/>
    <property type="match status" value="1"/>
</dbReference>
<dbReference type="InterPro" id="IPR050582">
    <property type="entry name" value="HAD-like_SerB"/>
</dbReference>
<dbReference type="UniPathway" id="UPA00135">
    <property type="reaction ID" value="UER00198"/>
</dbReference>
<dbReference type="OrthoDB" id="9790031at2"/>
<dbReference type="FunFam" id="1.10.150.210:FF:000001">
    <property type="entry name" value="Phosphoserine phosphatase"/>
    <property type="match status" value="1"/>
</dbReference>
<keyword evidence="6" id="KW-0028">Amino-acid biosynthesis</keyword>
<dbReference type="GO" id="GO:0000287">
    <property type="term" value="F:magnesium ion binding"/>
    <property type="evidence" value="ECO:0007669"/>
    <property type="project" value="TreeGrafter"/>
</dbReference>
<dbReference type="Gene3D" id="3.40.50.1000">
    <property type="entry name" value="HAD superfamily/HAD-like"/>
    <property type="match status" value="1"/>
</dbReference>
<keyword evidence="7" id="KW-0479">Metal-binding</keyword>
<keyword evidence="10" id="KW-0718">Serine biosynthesis</keyword>
<dbReference type="KEGG" id="mcad:Pan265_00460"/>
<dbReference type="InterPro" id="IPR045865">
    <property type="entry name" value="ACT-like_dom_sf"/>
</dbReference>
<dbReference type="CDD" id="cd04871">
    <property type="entry name" value="ACT_PSP_2"/>
    <property type="match status" value="1"/>
</dbReference>
<dbReference type="CDD" id="cd07500">
    <property type="entry name" value="HAD_PSP"/>
    <property type="match status" value="1"/>
</dbReference>
<evidence type="ECO:0000256" key="7">
    <source>
        <dbReference type="ARBA" id="ARBA00022723"/>
    </source>
</evidence>
<dbReference type="InterPro" id="IPR023214">
    <property type="entry name" value="HAD_sf"/>
</dbReference>
<comment type="pathway">
    <text evidence="2">Amino-acid biosynthesis; L-serine biosynthesis; L-serine from 3-phospho-D-glycerate: step 3/3.</text>
</comment>
<evidence type="ECO:0000256" key="9">
    <source>
        <dbReference type="ARBA" id="ARBA00022842"/>
    </source>
</evidence>
<keyword evidence="17" id="KW-1185">Reference proteome</keyword>
<dbReference type="InterPro" id="IPR004469">
    <property type="entry name" value="PSP"/>
</dbReference>
<dbReference type="EMBL" id="CP036280">
    <property type="protein sequence ID" value="QDU70224.1"/>
    <property type="molecule type" value="Genomic_DNA"/>
</dbReference>
<evidence type="ECO:0000256" key="2">
    <source>
        <dbReference type="ARBA" id="ARBA00005135"/>
    </source>
</evidence>
<comment type="catalytic activity">
    <reaction evidence="12">
        <text>O-phospho-L-serine + H2O = L-serine + phosphate</text>
        <dbReference type="Rhea" id="RHEA:21208"/>
        <dbReference type="ChEBI" id="CHEBI:15377"/>
        <dbReference type="ChEBI" id="CHEBI:33384"/>
        <dbReference type="ChEBI" id="CHEBI:43474"/>
        <dbReference type="ChEBI" id="CHEBI:57524"/>
        <dbReference type="EC" id="3.1.3.3"/>
    </reaction>
</comment>
<keyword evidence="9" id="KW-0460">Magnesium</keyword>
<dbReference type="Gene3D" id="3.30.70.260">
    <property type="match status" value="2"/>
</dbReference>